<dbReference type="EMBL" id="CP036281">
    <property type="protein sequence ID" value="QDU78754.1"/>
    <property type="molecule type" value="Genomic_DNA"/>
</dbReference>
<evidence type="ECO:0000313" key="2">
    <source>
        <dbReference type="Proteomes" id="UP000317178"/>
    </source>
</evidence>
<dbReference type="KEGG" id="plon:Pla110_04580"/>
<dbReference type="AlphaFoldDB" id="A0A518CHV4"/>
<dbReference type="Proteomes" id="UP000317178">
    <property type="component" value="Chromosome"/>
</dbReference>
<keyword evidence="2" id="KW-1185">Reference proteome</keyword>
<evidence type="ECO:0000313" key="1">
    <source>
        <dbReference type="EMBL" id="QDU78754.1"/>
    </source>
</evidence>
<reference evidence="1 2" key="1">
    <citation type="submission" date="2019-02" db="EMBL/GenBank/DDBJ databases">
        <title>Deep-cultivation of Planctomycetes and their phenomic and genomic characterization uncovers novel biology.</title>
        <authorList>
            <person name="Wiegand S."/>
            <person name="Jogler M."/>
            <person name="Boedeker C."/>
            <person name="Pinto D."/>
            <person name="Vollmers J."/>
            <person name="Rivas-Marin E."/>
            <person name="Kohn T."/>
            <person name="Peeters S.H."/>
            <person name="Heuer A."/>
            <person name="Rast P."/>
            <person name="Oberbeckmann S."/>
            <person name="Bunk B."/>
            <person name="Jeske O."/>
            <person name="Meyerdierks A."/>
            <person name="Storesund J.E."/>
            <person name="Kallscheuer N."/>
            <person name="Luecker S."/>
            <person name="Lage O.M."/>
            <person name="Pohl T."/>
            <person name="Merkel B.J."/>
            <person name="Hornburger P."/>
            <person name="Mueller R.-W."/>
            <person name="Bruemmer F."/>
            <person name="Labrenz M."/>
            <person name="Spormann A.M."/>
            <person name="Op den Camp H."/>
            <person name="Overmann J."/>
            <person name="Amann R."/>
            <person name="Jetten M.S.M."/>
            <person name="Mascher T."/>
            <person name="Medema M.H."/>
            <person name="Devos D.P."/>
            <person name="Kaster A.-K."/>
            <person name="Ovreas L."/>
            <person name="Rohde M."/>
            <person name="Galperin M.Y."/>
            <person name="Jogler C."/>
        </authorList>
    </citation>
    <scope>NUCLEOTIDE SEQUENCE [LARGE SCALE GENOMIC DNA]</scope>
    <source>
        <strain evidence="1 2">Pla110</strain>
    </source>
</reference>
<dbReference type="RefSeq" id="WP_144992757.1">
    <property type="nucleotide sequence ID" value="NZ_CP036281.1"/>
</dbReference>
<proteinExistence type="predicted"/>
<protein>
    <submittedName>
        <fullName evidence="1">Uncharacterized protein</fullName>
    </submittedName>
</protein>
<accession>A0A518CHV4</accession>
<sequence length="149" mass="16794">MKHDIIPPFSIVPFVGYGPFRFGMSSAEIATVSSSAPITDTQLIEGTETFESFETYPELDIQLVYNSEDSLSLIELMELSSPIFMDVDIFGTHFSEVMNGLRNCGITFTQPFDRSMYLSLDKGVGLYVPYQNKIESFSLFCRGYYDANL</sequence>
<gene>
    <name evidence="1" type="ORF">Pla110_04580</name>
</gene>
<organism evidence="1 2">
    <name type="scientific">Polystyrenella longa</name>
    <dbReference type="NCBI Taxonomy" id="2528007"/>
    <lineage>
        <taxon>Bacteria</taxon>
        <taxon>Pseudomonadati</taxon>
        <taxon>Planctomycetota</taxon>
        <taxon>Planctomycetia</taxon>
        <taxon>Planctomycetales</taxon>
        <taxon>Planctomycetaceae</taxon>
        <taxon>Polystyrenella</taxon>
    </lineage>
</organism>
<name>A0A518CHV4_9PLAN</name>